<evidence type="ECO:0000313" key="2">
    <source>
        <dbReference type="EMBL" id="OTF71118.1"/>
    </source>
</evidence>
<reference evidence="2 3" key="1">
    <citation type="submission" date="2017-03" db="EMBL/GenBank/DDBJ databases">
        <title>Genome Survey of Euroglyphus maynei.</title>
        <authorList>
            <person name="Arlian L.G."/>
            <person name="Morgan M.S."/>
            <person name="Rider S.D."/>
        </authorList>
    </citation>
    <scope>NUCLEOTIDE SEQUENCE [LARGE SCALE GENOMIC DNA]</scope>
    <source>
        <strain evidence="2">Arlian Lab</strain>
        <tissue evidence="2">Whole body</tissue>
    </source>
</reference>
<feature type="non-terminal residue" evidence="2">
    <location>
        <position position="1"/>
    </location>
</feature>
<evidence type="ECO:0000313" key="3">
    <source>
        <dbReference type="Proteomes" id="UP000194236"/>
    </source>
</evidence>
<dbReference type="AlphaFoldDB" id="A0A1Y3ATG7"/>
<comment type="caution">
    <text evidence="2">The sequence shown here is derived from an EMBL/GenBank/DDBJ whole genome shotgun (WGS) entry which is preliminary data.</text>
</comment>
<keyword evidence="3" id="KW-1185">Reference proteome</keyword>
<sequence>PVQSVPVETPVESQPIIPEKVDNTIPVASISAETPAVESQPVIVEKVVAPVQSVQTIVVSESQANISPPIVEPVISDVKPIPEIPLIQETPIAVEPKPVVIIPQEPVVVSPLVVPEQSENTIVAKPMSMTEVIAPEPIIESVKPQSTSVDIETPTNPDQPIPVEPNQI</sequence>
<gene>
    <name evidence="2" type="ORF">BLA29_007156</name>
</gene>
<feature type="compositionally biased region" description="Polar residues" evidence="1">
    <location>
        <begin position="143"/>
        <end position="156"/>
    </location>
</feature>
<dbReference type="Proteomes" id="UP000194236">
    <property type="component" value="Unassembled WGS sequence"/>
</dbReference>
<dbReference type="EMBL" id="MUJZ01062493">
    <property type="protein sequence ID" value="OTF71118.1"/>
    <property type="molecule type" value="Genomic_DNA"/>
</dbReference>
<proteinExistence type="predicted"/>
<name>A0A1Y3ATG7_EURMA</name>
<feature type="region of interest" description="Disordered" evidence="1">
    <location>
        <begin position="139"/>
        <end position="168"/>
    </location>
</feature>
<accession>A0A1Y3ATG7</accession>
<evidence type="ECO:0000256" key="1">
    <source>
        <dbReference type="SAM" id="MobiDB-lite"/>
    </source>
</evidence>
<feature type="compositionally biased region" description="Pro residues" evidence="1">
    <location>
        <begin position="157"/>
        <end position="168"/>
    </location>
</feature>
<organism evidence="2 3">
    <name type="scientific">Euroglyphus maynei</name>
    <name type="common">Mayne's house dust mite</name>
    <dbReference type="NCBI Taxonomy" id="6958"/>
    <lineage>
        <taxon>Eukaryota</taxon>
        <taxon>Metazoa</taxon>
        <taxon>Ecdysozoa</taxon>
        <taxon>Arthropoda</taxon>
        <taxon>Chelicerata</taxon>
        <taxon>Arachnida</taxon>
        <taxon>Acari</taxon>
        <taxon>Acariformes</taxon>
        <taxon>Sarcoptiformes</taxon>
        <taxon>Astigmata</taxon>
        <taxon>Psoroptidia</taxon>
        <taxon>Analgoidea</taxon>
        <taxon>Pyroglyphidae</taxon>
        <taxon>Pyroglyphinae</taxon>
        <taxon>Euroglyphus</taxon>
    </lineage>
</organism>
<protein>
    <submittedName>
        <fullName evidence="2">Uncharacterized protein</fullName>
    </submittedName>
</protein>